<name>M4BBT1_HYAAE</name>
<keyword evidence="1" id="KW-1133">Transmembrane helix</keyword>
<dbReference type="EnsemblProtists" id="HpaT803745">
    <property type="protein sequence ID" value="HpaP803745"/>
    <property type="gene ID" value="HpaG803745"/>
</dbReference>
<evidence type="ECO:0000313" key="2">
    <source>
        <dbReference type="EnsemblProtists" id="HpaP803745"/>
    </source>
</evidence>
<organism evidence="2 3">
    <name type="scientific">Hyaloperonospora arabidopsidis (strain Emoy2)</name>
    <name type="common">Downy mildew agent</name>
    <name type="synonym">Peronospora arabidopsidis</name>
    <dbReference type="NCBI Taxonomy" id="559515"/>
    <lineage>
        <taxon>Eukaryota</taxon>
        <taxon>Sar</taxon>
        <taxon>Stramenopiles</taxon>
        <taxon>Oomycota</taxon>
        <taxon>Peronosporomycetes</taxon>
        <taxon>Peronosporales</taxon>
        <taxon>Peronosporaceae</taxon>
        <taxon>Hyaloperonospora</taxon>
    </lineage>
</organism>
<dbReference type="Proteomes" id="UP000011713">
    <property type="component" value="Unassembled WGS sequence"/>
</dbReference>
<keyword evidence="3" id="KW-1185">Reference proteome</keyword>
<reference evidence="2" key="2">
    <citation type="submission" date="2015-06" db="UniProtKB">
        <authorList>
            <consortium name="EnsemblProtists"/>
        </authorList>
    </citation>
    <scope>IDENTIFICATION</scope>
    <source>
        <strain evidence="2">Emoy2</strain>
    </source>
</reference>
<dbReference type="VEuPathDB" id="FungiDB:HpaG803745"/>
<dbReference type="InParanoid" id="M4BBT1"/>
<reference evidence="3" key="1">
    <citation type="journal article" date="2010" name="Science">
        <title>Signatures of adaptation to obligate biotrophy in the Hyaloperonospora arabidopsidis genome.</title>
        <authorList>
            <person name="Baxter L."/>
            <person name="Tripathy S."/>
            <person name="Ishaque N."/>
            <person name="Boot N."/>
            <person name="Cabral A."/>
            <person name="Kemen E."/>
            <person name="Thines M."/>
            <person name="Ah-Fong A."/>
            <person name="Anderson R."/>
            <person name="Badejoko W."/>
            <person name="Bittner-Eddy P."/>
            <person name="Boore J.L."/>
            <person name="Chibucos M.C."/>
            <person name="Coates M."/>
            <person name="Dehal P."/>
            <person name="Delehaunty K."/>
            <person name="Dong S."/>
            <person name="Downton P."/>
            <person name="Dumas B."/>
            <person name="Fabro G."/>
            <person name="Fronick C."/>
            <person name="Fuerstenberg S.I."/>
            <person name="Fulton L."/>
            <person name="Gaulin E."/>
            <person name="Govers F."/>
            <person name="Hughes L."/>
            <person name="Humphray S."/>
            <person name="Jiang R.H."/>
            <person name="Judelson H."/>
            <person name="Kamoun S."/>
            <person name="Kyung K."/>
            <person name="Meijer H."/>
            <person name="Minx P."/>
            <person name="Morris P."/>
            <person name="Nelson J."/>
            <person name="Phuntumart V."/>
            <person name="Qutob D."/>
            <person name="Rehmany A."/>
            <person name="Rougon-Cardoso A."/>
            <person name="Ryden P."/>
            <person name="Torto-Alalibo T."/>
            <person name="Studholme D."/>
            <person name="Wang Y."/>
            <person name="Win J."/>
            <person name="Wood J."/>
            <person name="Clifton S.W."/>
            <person name="Rogers J."/>
            <person name="Van den Ackerveken G."/>
            <person name="Jones J.D."/>
            <person name="McDowell J.M."/>
            <person name="Beynon J."/>
            <person name="Tyler B.M."/>
        </authorList>
    </citation>
    <scope>NUCLEOTIDE SEQUENCE [LARGE SCALE GENOMIC DNA]</scope>
    <source>
        <strain evidence="3">Emoy2</strain>
    </source>
</reference>
<evidence type="ECO:0000256" key="1">
    <source>
        <dbReference type="SAM" id="Phobius"/>
    </source>
</evidence>
<feature type="transmembrane region" description="Helical" evidence="1">
    <location>
        <begin position="22"/>
        <end position="43"/>
    </location>
</feature>
<dbReference type="EMBL" id="JH598116">
    <property type="status" value="NOT_ANNOTATED_CDS"/>
    <property type="molecule type" value="Genomic_DNA"/>
</dbReference>
<keyword evidence="1" id="KW-0812">Transmembrane</keyword>
<proteinExistence type="predicted"/>
<protein>
    <submittedName>
        <fullName evidence="2">Uncharacterized protein</fullName>
    </submittedName>
</protein>
<accession>M4BBT1</accession>
<dbReference type="AlphaFoldDB" id="M4BBT1"/>
<keyword evidence="1" id="KW-0472">Membrane</keyword>
<sequence>MWDQKVHVVTSLLYPSSCLARLRLKCLTMLLHVHVMIQLYLICKLSKRRALYREKQERQDVPCTLIMTNNSRAVQDHLDTMNDITPITHCKCCHEQGHRTLKPNSSSHEFGFGGIPRGSKLWSSPFDISNPVHRTGSNCKTL</sequence>
<evidence type="ECO:0000313" key="3">
    <source>
        <dbReference type="Proteomes" id="UP000011713"/>
    </source>
</evidence>
<dbReference type="HOGENOM" id="CLU_1819537_0_0_1"/>